<feature type="domain" description="ABC transmembrane type-1" evidence="10">
    <location>
        <begin position="369"/>
        <end position="559"/>
    </location>
</feature>
<dbReference type="SUPFAM" id="SSF161098">
    <property type="entry name" value="MetI-like"/>
    <property type="match status" value="2"/>
</dbReference>
<feature type="transmembrane region" description="Helical" evidence="8">
    <location>
        <begin position="91"/>
        <end position="118"/>
    </location>
</feature>
<dbReference type="PANTHER" id="PTHR43357">
    <property type="entry name" value="INNER MEMBRANE ABC TRANSPORTER PERMEASE PROTEIN YDCV"/>
    <property type="match status" value="1"/>
</dbReference>
<gene>
    <name evidence="11" type="ordered locus">Bcell_3466</name>
</gene>
<comment type="subcellular location">
    <subcellularLocation>
        <location evidence="1">Cell inner membrane</location>
        <topology evidence="1">Multi-pass membrane protein</topology>
    </subcellularLocation>
    <subcellularLocation>
        <location evidence="8">Cell membrane</location>
        <topology evidence="8">Multi-pass membrane protein</topology>
    </subcellularLocation>
</comment>
<evidence type="ECO:0000256" key="7">
    <source>
        <dbReference type="ARBA" id="ARBA00023136"/>
    </source>
</evidence>
<keyword evidence="6 8" id="KW-1133">Transmembrane helix</keyword>
<evidence type="ECO:0000256" key="4">
    <source>
        <dbReference type="ARBA" id="ARBA00022519"/>
    </source>
</evidence>
<feature type="transmembrane region" description="Helical" evidence="8">
    <location>
        <begin position="130"/>
        <end position="156"/>
    </location>
</feature>
<evidence type="ECO:0000256" key="6">
    <source>
        <dbReference type="ARBA" id="ARBA00022989"/>
    </source>
</evidence>
<dbReference type="RefSeq" id="WP_013490039.1">
    <property type="nucleotide sequence ID" value="NC_014829.1"/>
</dbReference>
<feature type="transmembrane region" description="Helical" evidence="8">
    <location>
        <begin position="237"/>
        <end position="258"/>
    </location>
</feature>
<dbReference type="HOGENOM" id="CLU_021838_0_0_9"/>
<evidence type="ECO:0000256" key="5">
    <source>
        <dbReference type="ARBA" id="ARBA00022692"/>
    </source>
</evidence>
<dbReference type="InterPro" id="IPR035906">
    <property type="entry name" value="MetI-like_sf"/>
</dbReference>
<reference evidence="11" key="1">
    <citation type="submission" date="2010-12" db="EMBL/GenBank/DDBJ databases">
        <title>Complete sequence of Bacillus cellulosilyticus DSM 2522.</title>
        <authorList>
            <consortium name="US DOE Joint Genome Institute"/>
            <person name="Lucas S."/>
            <person name="Copeland A."/>
            <person name="Lapidus A."/>
            <person name="Cheng J.-F."/>
            <person name="Bruce D."/>
            <person name="Goodwin L."/>
            <person name="Pitluck S."/>
            <person name="Chertkov O."/>
            <person name="Detter J.C."/>
            <person name="Han C."/>
            <person name="Tapia R."/>
            <person name="Land M."/>
            <person name="Hauser L."/>
            <person name="Jeffries C."/>
            <person name="Kyrpides N."/>
            <person name="Ivanova N."/>
            <person name="Mikhailova N."/>
            <person name="Brumm P."/>
            <person name="Mead D."/>
            <person name="Woyke T."/>
        </authorList>
    </citation>
    <scope>NUCLEOTIDE SEQUENCE [LARGE SCALE GENOMIC DNA]</scope>
    <source>
        <strain evidence="11">DSM 2522</strain>
    </source>
</reference>
<comment type="similarity">
    <text evidence="8">Belongs to the binding-protein-dependent transport system permease family.</text>
</comment>
<feature type="region of interest" description="Disordered" evidence="9">
    <location>
        <begin position="1"/>
        <end position="22"/>
    </location>
</feature>
<proteinExistence type="inferred from homology"/>
<feature type="transmembrane region" description="Helical" evidence="8">
    <location>
        <begin position="408"/>
        <end position="428"/>
    </location>
</feature>
<evidence type="ECO:0000256" key="8">
    <source>
        <dbReference type="RuleBase" id="RU363032"/>
    </source>
</evidence>
<feature type="transmembrane region" description="Helical" evidence="8">
    <location>
        <begin position="328"/>
        <end position="353"/>
    </location>
</feature>
<keyword evidence="7 8" id="KW-0472">Membrane</keyword>
<feature type="transmembrane region" description="Helical" evidence="8">
    <location>
        <begin position="49"/>
        <end position="71"/>
    </location>
</feature>
<dbReference type="GO" id="GO:0055085">
    <property type="term" value="P:transmembrane transport"/>
    <property type="evidence" value="ECO:0007669"/>
    <property type="project" value="InterPro"/>
</dbReference>
<evidence type="ECO:0000256" key="2">
    <source>
        <dbReference type="ARBA" id="ARBA00022448"/>
    </source>
</evidence>
<evidence type="ECO:0000313" key="12">
    <source>
        <dbReference type="Proteomes" id="UP000001401"/>
    </source>
</evidence>
<feature type="transmembrane region" description="Helical" evidence="8">
    <location>
        <begin position="483"/>
        <end position="508"/>
    </location>
</feature>
<dbReference type="GO" id="GO:0005886">
    <property type="term" value="C:plasma membrane"/>
    <property type="evidence" value="ECO:0007669"/>
    <property type="project" value="UniProtKB-SubCell"/>
</dbReference>
<keyword evidence="2 8" id="KW-0813">Transport</keyword>
<feature type="transmembrane region" description="Helical" evidence="8">
    <location>
        <begin position="278"/>
        <end position="297"/>
    </location>
</feature>
<feature type="transmembrane region" description="Helical" evidence="8">
    <location>
        <begin position="536"/>
        <end position="560"/>
    </location>
</feature>
<dbReference type="AlphaFoldDB" id="E6TQT3"/>
<dbReference type="CDD" id="cd06261">
    <property type="entry name" value="TM_PBP2"/>
    <property type="match status" value="2"/>
</dbReference>
<dbReference type="EMBL" id="CP002394">
    <property type="protein sequence ID" value="ADU31708.1"/>
    <property type="molecule type" value="Genomic_DNA"/>
</dbReference>
<keyword evidence="5 8" id="KW-0812">Transmembrane</keyword>
<dbReference type="InterPro" id="IPR000515">
    <property type="entry name" value="MetI-like"/>
</dbReference>
<evidence type="ECO:0000256" key="1">
    <source>
        <dbReference type="ARBA" id="ARBA00004429"/>
    </source>
</evidence>
<protein>
    <submittedName>
        <fullName evidence="11">Binding-protein-dependent transport systems inner membrane component</fullName>
    </submittedName>
</protein>
<accession>E6TQT3</accession>
<evidence type="ECO:0000259" key="10">
    <source>
        <dbReference type="PROSITE" id="PS50928"/>
    </source>
</evidence>
<dbReference type="KEGG" id="bco:Bcell_3466"/>
<dbReference type="PROSITE" id="PS50928">
    <property type="entry name" value="ABC_TM1"/>
    <property type="match status" value="2"/>
</dbReference>
<keyword evidence="3" id="KW-1003">Cell membrane</keyword>
<feature type="transmembrane region" description="Helical" evidence="8">
    <location>
        <begin position="434"/>
        <end position="451"/>
    </location>
</feature>
<sequence>MMMNNNNDEKTRKNNNQNAEVGDNSSPAILHFFRRRWLAIWKGNPPGPVLLILGLLVAVIMSIPIIYVVWRSMFAGTERWMRLLDGRIPELLWNTFSLTAAVTFCAVAIGVSLAWFVVRTDIPGRKMWQWLLALPLVIPPYVGAVTYIIVIGPSGWLRNFWNDTAWLVNIFGEYSLNIYSFWGIFFVLTMFTYPYVFLIASASLRKMNRNFEEVARSQGMSTLQVFWKVNLPFLRPAIGAGAILISLYVLSDFGAIAMLRYVTFTAAIYFQRAGFDTASASVLSLVLILLTVIILWIESRTRKKNKYYQTTNTYKAPDILSLGKWKPLVLFFVGTVFTVSVILPIVVLVYWSIIGIGMGALDARFFGFAWNSLQVSGFAAILCMFLAMPIIYLKSRYPSVISSTIDKLSYAGYALPGVIVALGMVFIFNNHIPALYNTFYMVALAFVVRFLPQAMQSGEASLSLVSPRIDEAARSLGYPPWKVMFKVILPNIMPGVLAGGALVFVSSIKELPATLMLRPPGFDTLAVRVYFEASEALYHLAAPAALIIILVSCIPLRYLLKKY</sequence>
<dbReference type="Pfam" id="PF00528">
    <property type="entry name" value="BPD_transp_1"/>
    <property type="match status" value="2"/>
</dbReference>
<evidence type="ECO:0000256" key="3">
    <source>
        <dbReference type="ARBA" id="ARBA00022475"/>
    </source>
</evidence>
<dbReference type="Proteomes" id="UP000001401">
    <property type="component" value="Chromosome"/>
</dbReference>
<evidence type="ECO:0000256" key="9">
    <source>
        <dbReference type="SAM" id="MobiDB-lite"/>
    </source>
</evidence>
<feature type="domain" description="ABC transmembrane type-1" evidence="10">
    <location>
        <begin position="92"/>
        <end position="298"/>
    </location>
</feature>
<organism evidence="11 12">
    <name type="scientific">Evansella cellulosilytica (strain ATCC 21833 / DSM 2522 / FERM P-1141 / JCM 9156 / N-4)</name>
    <name type="common">Bacillus cellulosilyticus</name>
    <dbReference type="NCBI Taxonomy" id="649639"/>
    <lineage>
        <taxon>Bacteria</taxon>
        <taxon>Bacillati</taxon>
        <taxon>Bacillota</taxon>
        <taxon>Bacilli</taxon>
        <taxon>Bacillales</taxon>
        <taxon>Bacillaceae</taxon>
        <taxon>Evansella</taxon>
    </lineage>
</organism>
<feature type="transmembrane region" description="Helical" evidence="8">
    <location>
        <begin position="365"/>
        <end position="387"/>
    </location>
</feature>
<keyword evidence="12" id="KW-1185">Reference proteome</keyword>
<dbReference type="PANTHER" id="PTHR43357:SF3">
    <property type="entry name" value="FE(3+)-TRANSPORT SYSTEM PERMEASE PROTEIN FBPB 2"/>
    <property type="match status" value="1"/>
</dbReference>
<dbReference type="eggNOG" id="COG1178">
    <property type="taxonomic scope" value="Bacteria"/>
</dbReference>
<dbReference type="Gene3D" id="1.10.3720.10">
    <property type="entry name" value="MetI-like"/>
    <property type="match status" value="2"/>
</dbReference>
<evidence type="ECO:0000313" key="11">
    <source>
        <dbReference type="EMBL" id="ADU31708.1"/>
    </source>
</evidence>
<feature type="transmembrane region" description="Helical" evidence="8">
    <location>
        <begin position="176"/>
        <end position="200"/>
    </location>
</feature>
<name>E6TQT3_EVAC2</name>
<dbReference type="STRING" id="649639.Bcell_3466"/>
<keyword evidence="4" id="KW-0997">Cell inner membrane</keyword>